<dbReference type="SMART" id="SM00509">
    <property type="entry name" value="TFS2N"/>
    <property type="match status" value="1"/>
</dbReference>
<feature type="compositionally biased region" description="Basic and acidic residues" evidence="4">
    <location>
        <begin position="351"/>
        <end position="362"/>
    </location>
</feature>
<feature type="region of interest" description="Disordered" evidence="4">
    <location>
        <begin position="83"/>
        <end position="157"/>
    </location>
</feature>
<dbReference type="Gene3D" id="6.10.250.3180">
    <property type="match status" value="1"/>
</dbReference>
<proteinExistence type="predicted"/>
<feature type="compositionally biased region" description="Polar residues" evidence="4">
    <location>
        <begin position="111"/>
        <end position="128"/>
    </location>
</feature>
<feature type="compositionally biased region" description="Basic residues" evidence="4">
    <location>
        <begin position="634"/>
        <end position="643"/>
    </location>
</feature>
<reference evidence="6" key="1">
    <citation type="submission" date="2025-08" db="UniProtKB">
        <authorList>
            <consortium name="Ensembl"/>
        </authorList>
    </citation>
    <scope>IDENTIFICATION</scope>
</reference>
<comment type="subcellular location">
    <subcellularLocation>
        <location evidence="1 3">Nucleus</location>
    </subcellularLocation>
</comment>
<dbReference type="Gene3D" id="1.20.930.10">
    <property type="entry name" value="Conserved domain common to transcription factors TFIIS, elongin A, CRSP70"/>
    <property type="match status" value="1"/>
</dbReference>
<accession>A0A8C7XXL8</accession>
<feature type="compositionally biased region" description="Polar residues" evidence="4">
    <location>
        <begin position="246"/>
        <end position="266"/>
    </location>
</feature>
<sequence length="643" mass="73192">MASGEVVKKIVRFKLQLSNATEPATVLKILQKLKDLDVTLEILAETGIGKTVNSFRRHKQAGEVAKALVKGWKNLVPKELTSSKEDGVWSKKKRKEEQSCPNDEEPPYGDENNNSTSHLKNKNSSVEGPSTKRKDSSEKRQCEKKKNETKKCDQEYQSRCWKKSSFEVQEDGGDNLAALTKKNKSSDTLSGNKCKERIDEKSEFDSKEKCKVDSESRQFGLNSRSKSKPTKDSSTEEESSPAPGKSSKTIKATTDDGSSGKSQSSEAQHRKRKKSEEKLNISKSKHADKRELSKQQKKKPKMNHKNEESNSDKCLMSFESCLNYDVNDFKRKEKSGIKRAPKNPKSTTKRQAAEDSEMKPEKSPTVSPKQVQKSLLHLMDVPLPATLPELEKPSVEFYFERKAEKDSDFQDLEEDPAVFTGQRLNRKMQVYSGAKTLFLPTMMSLYQQCIRTLQNNINMLYETGGVPFELLEPVLERCTPDQLQRIEECNPIYIGVTDHLWGRHCLRDFKGYKLQEYESWKEMYLRLSEERERKLRRLTKTIVSAQSSKPKGRQVKMAFIHTVAKPPRDVRIQQEIHGTAAQQPHQLKCSVKGQENRSKSSCHEPIRSSSTSTGGSNDARKKTRVAPMMAKSLKAFKKQLGRR</sequence>
<evidence type="ECO:0000256" key="4">
    <source>
        <dbReference type="SAM" id="MobiDB-lite"/>
    </source>
</evidence>
<keyword evidence="2 3" id="KW-0539">Nucleus</keyword>
<dbReference type="Proteomes" id="UP000694383">
    <property type="component" value="Unplaced"/>
</dbReference>
<dbReference type="InterPro" id="IPR051870">
    <property type="entry name" value="Elongin-A_domain"/>
</dbReference>
<dbReference type="Ensembl" id="ENSOSIT00000020330.1">
    <property type="protein sequence ID" value="ENSOSIP00000019250.1"/>
    <property type="gene ID" value="ENSOSIG00000010362.1"/>
</dbReference>
<feature type="compositionally biased region" description="Basic and acidic residues" evidence="4">
    <location>
        <begin position="193"/>
        <end position="216"/>
    </location>
</feature>
<dbReference type="InterPro" id="IPR010684">
    <property type="entry name" value="RNA_pol_II_trans_fac_SIII_A"/>
</dbReference>
<dbReference type="Pfam" id="PF06881">
    <property type="entry name" value="Elongin_A"/>
    <property type="match status" value="1"/>
</dbReference>
<keyword evidence="7" id="KW-1185">Reference proteome</keyword>
<dbReference type="SUPFAM" id="SSF47676">
    <property type="entry name" value="Conserved domain common to transcription factors TFIIS, elongin A, CRSP70"/>
    <property type="match status" value="1"/>
</dbReference>
<dbReference type="PANTHER" id="PTHR15141">
    <property type="entry name" value="TRANSCRIPTION ELONGATION FACTOR B POLYPEPTIDE 3"/>
    <property type="match status" value="1"/>
</dbReference>
<evidence type="ECO:0000313" key="7">
    <source>
        <dbReference type="Proteomes" id="UP000694383"/>
    </source>
</evidence>
<evidence type="ECO:0000256" key="2">
    <source>
        <dbReference type="ARBA" id="ARBA00023242"/>
    </source>
</evidence>
<feature type="compositionally biased region" description="Basic and acidic residues" evidence="4">
    <location>
        <begin position="594"/>
        <end position="606"/>
    </location>
</feature>
<dbReference type="GeneTree" id="ENSGT00390000002428"/>
<protein>
    <submittedName>
        <fullName evidence="6">Elongin A, like</fullName>
    </submittedName>
</protein>
<feature type="compositionally biased region" description="Polar residues" evidence="4">
    <location>
        <begin position="607"/>
        <end position="616"/>
    </location>
</feature>
<dbReference type="GO" id="GO:0070449">
    <property type="term" value="C:elongin complex"/>
    <property type="evidence" value="ECO:0007669"/>
    <property type="project" value="InterPro"/>
</dbReference>
<dbReference type="PANTHER" id="PTHR15141:SF49">
    <property type="entry name" value="TFIIS N-TERMINAL DOMAIN-CONTAINING PROTEIN"/>
    <property type="match status" value="1"/>
</dbReference>
<evidence type="ECO:0000259" key="5">
    <source>
        <dbReference type="PROSITE" id="PS51319"/>
    </source>
</evidence>
<dbReference type="CDD" id="cd00183">
    <property type="entry name" value="TFIIS_I"/>
    <property type="match status" value="1"/>
</dbReference>
<feature type="region of interest" description="Disordered" evidence="4">
    <location>
        <begin position="178"/>
        <end position="314"/>
    </location>
</feature>
<evidence type="ECO:0000313" key="6">
    <source>
        <dbReference type="Ensembl" id="ENSOSIP00000019250.1"/>
    </source>
</evidence>
<organism evidence="6 7">
    <name type="scientific">Oryzias sinensis</name>
    <name type="common">Chinese medaka</name>
    <dbReference type="NCBI Taxonomy" id="183150"/>
    <lineage>
        <taxon>Eukaryota</taxon>
        <taxon>Metazoa</taxon>
        <taxon>Chordata</taxon>
        <taxon>Craniata</taxon>
        <taxon>Vertebrata</taxon>
        <taxon>Euteleostomi</taxon>
        <taxon>Actinopterygii</taxon>
        <taxon>Neopterygii</taxon>
        <taxon>Teleostei</taxon>
        <taxon>Neoteleostei</taxon>
        <taxon>Acanthomorphata</taxon>
        <taxon>Ovalentaria</taxon>
        <taxon>Atherinomorphae</taxon>
        <taxon>Beloniformes</taxon>
        <taxon>Adrianichthyidae</taxon>
        <taxon>Oryziinae</taxon>
        <taxon>Oryzias</taxon>
    </lineage>
</organism>
<reference evidence="6" key="2">
    <citation type="submission" date="2025-09" db="UniProtKB">
        <authorList>
            <consortium name="Ensembl"/>
        </authorList>
    </citation>
    <scope>IDENTIFICATION</scope>
</reference>
<dbReference type="GO" id="GO:0006368">
    <property type="term" value="P:transcription elongation by RNA polymerase II"/>
    <property type="evidence" value="ECO:0007669"/>
    <property type="project" value="InterPro"/>
</dbReference>
<feature type="domain" description="TFIIS N-terminal" evidence="5">
    <location>
        <begin position="5"/>
        <end position="79"/>
    </location>
</feature>
<feature type="region of interest" description="Disordered" evidence="4">
    <location>
        <begin position="578"/>
        <end position="643"/>
    </location>
</feature>
<dbReference type="AlphaFoldDB" id="A0A8C7XXL8"/>
<dbReference type="Pfam" id="PF08711">
    <property type="entry name" value="Med26"/>
    <property type="match status" value="1"/>
</dbReference>
<dbReference type="PROSITE" id="PS51319">
    <property type="entry name" value="TFIIS_N"/>
    <property type="match status" value="1"/>
</dbReference>
<dbReference type="InterPro" id="IPR003617">
    <property type="entry name" value="TFIIS/CRSP70_N_sub"/>
</dbReference>
<evidence type="ECO:0000256" key="3">
    <source>
        <dbReference type="PROSITE-ProRule" id="PRU00649"/>
    </source>
</evidence>
<evidence type="ECO:0000256" key="1">
    <source>
        <dbReference type="ARBA" id="ARBA00004123"/>
    </source>
</evidence>
<feature type="compositionally biased region" description="Basic and acidic residues" evidence="4">
    <location>
        <begin position="130"/>
        <end position="156"/>
    </location>
</feature>
<feature type="region of interest" description="Disordered" evidence="4">
    <location>
        <begin position="329"/>
        <end position="370"/>
    </location>
</feature>
<dbReference type="InterPro" id="IPR017923">
    <property type="entry name" value="TFIIS_N"/>
</dbReference>
<name>A0A8C7XXL8_9TELE</name>
<dbReference type="InterPro" id="IPR035441">
    <property type="entry name" value="TFIIS/LEDGF_dom_sf"/>
</dbReference>